<feature type="region of interest" description="Disordered" evidence="1">
    <location>
        <begin position="183"/>
        <end position="234"/>
    </location>
</feature>
<evidence type="ECO:0000256" key="1">
    <source>
        <dbReference type="SAM" id="MobiDB-lite"/>
    </source>
</evidence>
<dbReference type="Proteomes" id="UP000077202">
    <property type="component" value="Unassembled WGS sequence"/>
</dbReference>
<proteinExistence type="predicted"/>
<name>A0A176VSR1_MARPO</name>
<comment type="caution">
    <text evidence="2">The sequence shown here is derived from an EMBL/GenBank/DDBJ whole genome shotgun (WGS) entry which is preliminary data.</text>
</comment>
<gene>
    <name evidence="2" type="ORF">AXG93_3042s1100</name>
</gene>
<organism evidence="2 3">
    <name type="scientific">Marchantia polymorpha subsp. ruderalis</name>
    <dbReference type="NCBI Taxonomy" id="1480154"/>
    <lineage>
        <taxon>Eukaryota</taxon>
        <taxon>Viridiplantae</taxon>
        <taxon>Streptophyta</taxon>
        <taxon>Embryophyta</taxon>
        <taxon>Marchantiophyta</taxon>
        <taxon>Marchantiopsida</taxon>
        <taxon>Marchantiidae</taxon>
        <taxon>Marchantiales</taxon>
        <taxon>Marchantiaceae</taxon>
        <taxon>Marchantia</taxon>
    </lineage>
</organism>
<evidence type="ECO:0000313" key="3">
    <source>
        <dbReference type="Proteomes" id="UP000077202"/>
    </source>
</evidence>
<dbReference type="AlphaFoldDB" id="A0A176VSR1"/>
<sequence length="276" mass="29395">MNASAQQAVCWPPSFPALQRTFLHACQTLSSATSSNTLGNVRKWATILYTPGKLPALPRRPGARQARIATVDDNTPSASALPSGTAAVDLTGLPRAPFPHDTVPCPRCIEPPSTLRRVVRWHYPYRKRCATIQAPNHTILLTLALPALEWAPRGQGGGRRSSRGLELAQGLGLELDRPTMAGQGEARIRHRQADGPEPAAGQGQPNLAHPRPECVGQNPDSGRDVGAGPAGPNRGWLASVRSMAIGSVREPRSGGYVGGSQKHCLLGADHVPFRPQ</sequence>
<reference evidence="2" key="1">
    <citation type="submission" date="2016-03" db="EMBL/GenBank/DDBJ databases">
        <title>Mechanisms controlling the formation of the plant cell surface in tip-growing cells are functionally conserved among land plants.</title>
        <authorList>
            <person name="Honkanen S."/>
            <person name="Jones V.A."/>
            <person name="Morieri G."/>
            <person name="Champion C."/>
            <person name="Hetherington A.J."/>
            <person name="Kelly S."/>
            <person name="Saint-Marcoux D."/>
            <person name="Proust H."/>
            <person name="Prescott H."/>
            <person name="Dolan L."/>
        </authorList>
    </citation>
    <scope>NUCLEOTIDE SEQUENCE [LARGE SCALE GENOMIC DNA]</scope>
    <source>
        <tissue evidence="2">Whole gametophyte</tissue>
    </source>
</reference>
<dbReference type="EMBL" id="LVLJ01002758">
    <property type="protein sequence ID" value="OAE23868.1"/>
    <property type="molecule type" value="Genomic_DNA"/>
</dbReference>
<accession>A0A176VSR1</accession>
<keyword evidence="3" id="KW-1185">Reference proteome</keyword>
<evidence type="ECO:0000313" key="2">
    <source>
        <dbReference type="EMBL" id="OAE23868.1"/>
    </source>
</evidence>
<protein>
    <submittedName>
        <fullName evidence="2">Uncharacterized protein</fullName>
    </submittedName>
</protein>